<dbReference type="PANTHER" id="PTHR34404">
    <property type="entry name" value="REGULATORY PROTEIN, FMDB FAMILY"/>
    <property type="match status" value="1"/>
</dbReference>
<dbReference type="EMBL" id="CAEZWG010000084">
    <property type="protein sequence ID" value="CAB4652246.1"/>
    <property type="molecule type" value="Genomic_DNA"/>
</dbReference>
<dbReference type="InterPro" id="IPR013429">
    <property type="entry name" value="Regulatory_FmdB_Zinc_ribbon"/>
</dbReference>
<dbReference type="AlphaFoldDB" id="A0A6J6KSC8"/>
<dbReference type="PANTHER" id="PTHR34404:SF2">
    <property type="entry name" value="CONSERVED SERINE RICH PROTEIN"/>
    <property type="match status" value="1"/>
</dbReference>
<organism evidence="3">
    <name type="scientific">freshwater metagenome</name>
    <dbReference type="NCBI Taxonomy" id="449393"/>
    <lineage>
        <taxon>unclassified sequences</taxon>
        <taxon>metagenomes</taxon>
        <taxon>ecological metagenomes</taxon>
    </lineage>
</organism>
<feature type="compositionally biased region" description="Low complexity" evidence="1">
    <location>
        <begin position="63"/>
        <end position="79"/>
    </location>
</feature>
<reference evidence="3" key="1">
    <citation type="submission" date="2020-05" db="EMBL/GenBank/DDBJ databases">
        <authorList>
            <person name="Chiriac C."/>
            <person name="Salcher M."/>
            <person name="Ghai R."/>
            <person name="Kavagutti S V."/>
        </authorList>
    </citation>
    <scope>NUCLEOTIDE SEQUENCE</scope>
</reference>
<dbReference type="NCBIfam" id="TIGR02605">
    <property type="entry name" value="CxxC_CxxC_SSSS"/>
    <property type="match status" value="1"/>
</dbReference>
<name>A0A6J6KSC8_9ZZZZ</name>
<protein>
    <submittedName>
        <fullName evidence="3">Unannotated protein</fullName>
    </submittedName>
</protein>
<proteinExistence type="predicted"/>
<evidence type="ECO:0000259" key="2">
    <source>
        <dbReference type="SMART" id="SM00834"/>
    </source>
</evidence>
<evidence type="ECO:0000313" key="3">
    <source>
        <dbReference type="EMBL" id="CAB4652246.1"/>
    </source>
</evidence>
<dbReference type="Pfam" id="PF09723">
    <property type="entry name" value="Zn_ribbon_8"/>
    <property type="match status" value="1"/>
</dbReference>
<feature type="domain" description="Putative regulatory protein FmdB zinc ribbon" evidence="2">
    <location>
        <begin position="1"/>
        <end position="41"/>
    </location>
</feature>
<sequence>MPTYEYLCNQCEHGFEVIQSFTDAAIQVCPKCNGDVRKVYNNVGVVFKGSGFYKTDSRGAQTSKPDSSASKSESAPAPKNDSKPTANG</sequence>
<feature type="region of interest" description="Disordered" evidence="1">
    <location>
        <begin position="52"/>
        <end position="88"/>
    </location>
</feature>
<accession>A0A6J6KSC8</accession>
<evidence type="ECO:0000256" key="1">
    <source>
        <dbReference type="SAM" id="MobiDB-lite"/>
    </source>
</evidence>
<gene>
    <name evidence="3" type="ORF">UFOPK2234_00527</name>
</gene>
<dbReference type="SMART" id="SM00834">
    <property type="entry name" value="CxxC_CXXC_SSSS"/>
    <property type="match status" value="1"/>
</dbReference>